<accession>A0ABX2D998</accession>
<protein>
    <recommendedName>
        <fullName evidence="3">Alpha-L-rhamnosidase six-hairpin glycosidase domain-containing protein</fullName>
    </recommendedName>
</protein>
<dbReference type="EMBL" id="JABMKV010000001">
    <property type="protein sequence ID" value="NQX30632.1"/>
    <property type="molecule type" value="Genomic_DNA"/>
</dbReference>
<evidence type="ECO:0000313" key="2">
    <source>
        <dbReference type="Proteomes" id="UP000762110"/>
    </source>
</evidence>
<evidence type="ECO:0000313" key="1">
    <source>
        <dbReference type="EMBL" id="NQX30632.1"/>
    </source>
</evidence>
<dbReference type="RefSeq" id="WP_173268819.1">
    <property type="nucleotide sequence ID" value="NZ_JABMKV010000001.1"/>
</dbReference>
<reference evidence="1 2" key="1">
    <citation type="submission" date="2020-05" db="EMBL/GenBank/DDBJ databases">
        <title>Description of Pedobacter foliorum sp. nov.</title>
        <authorList>
            <person name="Qi S."/>
            <person name="Carlier A."/>
            <person name="Cnockaert M."/>
            <person name="Vandamme P."/>
        </authorList>
    </citation>
    <scope>NUCLEOTIDE SEQUENCE [LARGE SCALE GENOMIC DNA]</scope>
    <source>
        <strain evidence="1 2">LMG 31300</strain>
    </source>
</reference>
<dbReference type="Proteomes" id="UP000762110">
    <property type="component" value="Unassembled WGS sequence"/>
</dbReference>
<keyword evidence="2" id="KW-1185">Reference proteome</keyword>
<sequence>MNGISPWQIAATNSLGKDEMPTLVEKTIGDYTFTVLQANDALYIYCKWKTGSIAFRPIYSPDHGLVVKRKSLTDNGITISLESALGTSIVKIEMINAEYPILKYNTTITPKTNLHIPFWPKDIILRENKQPEKNKGTVHVKQVGTRSGILHFSLDEPNAGSIFYFQNLTSLADYNEQTKTSGGETVGGLWPDLGFSLPVTKDDPLKAKTSYTISDAIIAFDQVNTNSESELTKQYLNLLAAIYLEIPKPTTHYMNWPEILEKGLYDLIDAPGCWNQVEGNQYFNAYISDYDTPPEIMVQLAVLLPLLDYTEWSGKSLPVVDKIKKGLPEFWDEKLKTIVRWLPAAQDKLKGEEEQKKPMVMDSWYLHHPLLNLSRLALKGDKQAAELFLNSLPYAMKVAKHFKYNWPVFYKMNNLEVLKAETKPGEGGQHDVAGLYAHVMIQAYELTKDKKYLKEAEVAANSLKGKDFKLFYQANNTTFSAGALLRLYKLTKNQDYLDLSNLCLANVFQNVQLWDCNYGYGKNYPTFFAIFPLSDAPYTAVYEEQEVFCALHDYLQHAKDVDILPSIRLLVNEFIRYLVNRAAYYYPPMLPNEMLSDEVKVGEVDNKLWVALEDLHDGWEKSGEVGQEVYGAGNAFGILPRHYHNVDEKFMLYADNPIPFKRKTSSSSLSIQLAGDERIECRLRIIPKDVSKTKFELYLADGTKLSSKKTKEGHLEFVINGNQQLKINW</sequence>
<dbReference type="InterPro" id="IPR012341">
    <property type="entry name" value="6hp_glycosidase-like_sf"/>
</dbReference>
<gene>
    <name evidence="1" type="ORF">HQN85_02785</name>
</gene>
<dbReference type="SUPFAM" id="SSF48208">
    <property type="entry name" value="Six-hairpin glycosidases"/>
    <property type="match status" value="1"/>
</dbReference>
<organism evidence="1 2">
    <name type="scientific">Pedobacter boryungensis</name>
    <dbReference type="NCBI Taxonomy" id="869962"/>
    <lineage>
        <taxon>Bacteria</taxon>
        <taxon>Pseudomonadati</taxon>
        <taxon>Bacteroidota</taxon>
        <taxon>Sphingobacteriia</taxon>
        <taxon>Sphingobacteriales</taxon>
        <taxon>Sphingobacteriaceae</taxon>
        <taxon>Pedobacter</taxon>
    </lineage>
</organism>
<name>A0ABX2D998_9SPHI</name>
<dbReference type="InterPro" id="IPR008928">
    <property type="entry name" value="6-hairpin_glycosidase_sf"/>
</dbReference>
<dbReference type="Gene3D" id="1.50.10.10">
    <property type="match status" value="1"/>
</dbReference>
<proteinExistence type="predicted"/>
<evidence type="ECO:0008006" key="3">
    <source>
        <dbReference type="Google" id="ProtNLM"/>
    </source>
</evidence>
<comment type="caution">
    <text evidence="1">The sequence shown here is derived from an EMBL/GenBank/DDBJ whole genome shotgun (WGS) entry which is preliminary data.</text>
</comment>